<evidence type="ECO:0000313" key="4">
    <source>
        <dbReference type="Proteomes" id="UP000006038"/>
    </source>
</evidence>
<dbReference type="PANTHER" id="PTHR11802">
    <property type="entry name" value="SERINE PROTEASE FAMILY S10 SERINE CARBOXYPEPTIDASE"/>
    <property type="match status" value="1"/>
</dbReference>
<reference evidence="3" key="2">
    <citation type="submission" date="2013-04" db="UniProtKB">
        <authorList>
            <consortium name="EnsemblPlants"/>
        </authorList>
    </citation>
    <scope>IDENTIFICATION</scope>
</reference>
<name>J3LPB9_ORYBR</name>
<dbReference type="STRING" id="4533.J3LPB9"/>
<dbReference type="InterPro" id="IPR029058">
    <property type="entry name" value="AB_hydrolase_fold"/>
</dbReference>
<feature type="signal peptide" evidence="2">
    <location>
        <begin position="1"/>
        <end position="28"/>
    </location>
</feature>
<dbReference type="SUPFAM" id="SSF53474">
    <property type="entry name" value="alpha/beta-Hydrolases"/>
    <property type="match status" value="1"/>
</dbReference>
<keyword evidence="4" id="KW-1185">Reference proteome</keyword>
<dbReference type="EnsemblPlants" id="OB03G28950.1">
    <property type="protein sequence ID" value="OB03G28950.1"/>
    <property type="gene ID" value="OB03G28950"/>
</dbReference>
<dbReference type="GO" id="GO:0004185">
    <property type="term" value="F:serine-type carboxypeptidase activity"/>
    <property type="evidence" value="ECO:0007669"/>
    <property type="project" value="InterPro"/>
</dbReference>
<dbReference type="Gene3D" id="3.40.50.1820">
    <property type="entry name" value="alpha/beta hydrolase"/>
    <property type="match status" value="2"/>
</dbReference>
<evidence type="ECO:0000256" key="1">
    <source>
        <dbReference type="ARBA" id="ARBA00009431"/>
    </source>
</evidence>
<dbReference type="AlphaFoldDB" id="J3LPB9"/>
<comment type="similarity">
    <text evidence="1">Belongs to the peptidase S10 family.</text>
</comment>
<sequence length="181" mass="20791">MHTLPIKMKRSLLILWSLFCLSVENTIARNKSNHPLQFDQLKISMNAKAGRALFYYFVEAHRDPLKKSLALWLNGVAWSYHLKHSPWLLGGFEVPAGVGYSYSNTTSDYYNIGDKKTVDDAYTFLVNWMKKFSEYQDYDFFITSESYTGHYIPELANLIVSNNKAINSTNTKLKGVARSVQ</sequence>
<dbReference type="PANTHER" id="PTHR11802:SF75">
    <property type="entry name" value="CARBOXYPEPTIDASE"/>
    <property type="match status" value="1"/>
</dbReference>
<dbReference type="GO" id="GO:0005773">
    <property type="term" value="C:vacuole"/>
    <property type="evidence" value="ECO:0007669"/>
    <property type="project" value="TreeGrafter"/>
</dbReference>
<accession>J3LPB9</accession>
<reference evidence="3" key="1">
    <citation type="journal article" date="2013" name="Nat. Commun.">
        <title>Whole-genome sequencing of Oryza brachyantha reveals mechanisms underlying Oryza genome evolution.</title>
        <authorList>
            <person name="Chen J."/>
            <person name="Huang Q."/>
            <person name="Gao D."/>
            <person name="Wang J."/>
            <person name="Lang Y."/>
            <person name="Liu T."/>
            <person name="Li B."/>
            <person name="Bai Z."/>
            <person name="Luis Goicoechea J."/>
            <person name="Liang C."/>
            <person name="Chen C."/>
            <person name="Zhang W."/>
            <person name="Sun S."/>
            <person name="Liao Y."/>
            <person name="Zhang X."/>
            <person name="Yang L."/>
            <person name="Song C."/>
            <person name="Wang M."/>
            <person name="Shi J."/>
            <person name="Liu G."/>
            <person name="Liu J."/>
            <person name="Zhou H."/>
            <person name="Zhou W."/>
            <person name="Yu Q."/>
            <person name="An N."/>
            <person name="Chen Y."/>
            <person name="Cai Q."/>
            <person name="Wang B."/>
            <person name="Liu B."/>
            <person name="Min J."/>
            <person name="Huang Y."/>
            <person name="Wu H."/>
            <person name="Li Z."/>
            <person name="Zhang Y."/>
            <person name="Yin Y."/>
            <person name="Song W."/>
            <person name="Jiang J."/>
            <person name="Jackson S.A."/>
            <person name="Wing R.A."/>
            <person name="Wang J."/>
            <person name="Chen M."/>
        </authorList>
    </citation>
    <scope>NUCLEOTIDE SEQUENCE [LARGE SCALE GENOMIC DNA]</scope>
    <source>
        <strain evidence="3">cv. IRGC 101232</strain>
    </source>
</reference>
<dbReference type="eggNOG" id="KOG1282">
    <property type="taxonomic scope" value="Eukaryota"/>
</dbReference>
<dbReference type="HOGENOM" id="CLU_1491240_0_0_1"/>
<feature type="chain" id="PRO_5003772557" description="Carboxypeptidase" evidence="2">
    <location>
        <begin position="29"/>
        <end position="181"/>
    </location>
</feature>
<proteinExistence type="inferred from homology"/>
<evidence type="ECO:0000256" key="2">
    <source>
        <dbReference type="SAM" id="SignalP"/>
    </source>
</evidence>
<organism evidence="3">
    <name type="scientific">Oryza brachyantha</name>
    <name type="common">malo sina</name>
    <dbReference type="NCBI Taxonomy" id="4533"/>
    <lineage>
        <taxon>Eukaryota</taxon>
        <taxon>Viridiplantae</taxon>
        <taxon>Streptophyta</taxon>
        <taxon>Embryophyta</taxon>
        <taxon>Tracheophyta</taxon>
        <taxon>Spermatophyta</taxon>
        <taxon>Magnoliopsida</taxon>
        <taxon>Liliopsida</taxon>
        <taxon>Poales</taxon>
        <taxon>Poaceae</taxon>
        <taxon>BOP clade</taxon>
        <taxon>Oryzoideae</taxon>
        <taxon>Oryzeae</taxon>
        <taxon>Oryzinae</taxon>
        <taxon>Oryza</taxon>
    </lineage>
</organism>
<evidence type="ECO:0000313" key="3">
    <source>
        <dbReference type="EnsemblPlants" id="OB03G28950.1"/>
    </source>
</evidence>
<dbReference type="Pfam" id="PF00450">
    <property type="entry name" value="Peptidase_S10"/>
    <property type="match status" value="2"/>
</dbReference>
<dbReference type="GO" id="GO:0006508">
    <property type="term" value="P:proteolysis"/>
    <property type="evidence" value="ECO:0007669"/>
    <property type="project" value="InterPro"/>
</dbReference>
<dbReference type="InterPro" id="IPR001563">
    <property type="entry name" value="Peptidase_S10"/>
</dbReference>
<dbReference type="Proteomes" id="UP000006038">
    <property type="component" value="Chromosome 3"/>
</dbReference>
<evidence type="ECO:0008006" key="5">
    <source>
        <dbReference type="Google" id="ProtNLM"/>
    </source>
</evidence>
<protein>
    <recommendedName>
        <fullName evidence="5">Carboxypeptidase</fullName>
    </recommendedName>
</protein>
<dbReference type="PRINTS" id="PR00724">
    <property type="entry name" value="CRBOXYPTASEC"/>
</dbReference>
<keyword evidence="2" id="KW-0732">Signal</keyword>
<dbReference type="Gramene" id="OB03G28950.1">
    <property type="protein sequence ID" value="OB03G28950.1"/>
    <property type="gene ID" value="OB03G28950"/>
</dbReference>